<dbReference type="Proteomes" id="UP000014680">
    <property type="component" value="Unassembled WGS sequence"/>
</dbReference>
<organism evidence="1 2">
    <name type="scientific">Entamoeba invadens IP1</name>
    <dbReference type="NCBI Taxonomy" id="370355"/>
    <lineage>
        <taxon>Eukaryota</taxon>
        <taxon>Amoebozoa</taxon>
        <taxon>Evosea</taxon>
        <taxon>Archamoebae</taxon>
        <taxon>Mastigamoebida</taxon>
        <taxon>Entamoebidae</taxon>
        <taxon>Entamoeba</taxon>
    </lineage>
</organism>
<sequence>MNLSDLAKAHSDVLQTISPTLMELEENFHINAFVTERSLNVRILISKETVLEIESPFKKHWQTFEYKLISSKKYEENKFIQHNGVLNINSLPIQPDKNYTNWIRQLIQLIKDTPFDYKTQLETFKKNLDVTKDYKNRTSQKSVDGLCYILKPEAQAIWNTKHRQWLSTKMKEIEQLMKSMIKDKKMTQEESDLFKHVILESVNGK</sequence>
<name>A0A0A1U8K5_ENTIV</name>
<dbReference type="VEuPathDB" id="AmoebaDB:EIN_151360"/>
<dbReference type="EMBL" id="KB206474">
    <property type="protein sequence ID" value="ELP91239.1"/>
    <property type="molecule type" value="Genomic_DNA"/>
</dbReference>
<keyword evidence="2" id="KW-1185">Reference proteome</keyword>
<accession>A0A0A1U8K5</accession>
<proteinExistence type="predicted"/>
<evidence type="ECO:0000313" key="2">
    <source>
        <dbReference type="Proteomes" id="UP000014680"/>
    </source>
</evidence>
<dbReference type="KEGG" id="eiv:EIN_151360"/>
<dbReference type="RefSeq" id="XP_004258010.1">
    <property type="nucleotide sequence ID" value="XM_004257962.1"/>
</dbReference>
<gene>
    <name evidence="1" type="ORF">EIN_151360</name>
</gene>
<dbReference type="AlphaFoldDB" id="A0A0A1U8K5"/>
<protein>
    <submittedName>
        <fullName evidence="1">Uncharacterized protein</fullName>
    </submittedName>
</protein>
<dbReference type="GeneID" id="14890327"/>
<evidence type="ECO:0000313" key="1">
    <source>
        <dbReference type="EMBL" id="ELP91239.1"/>
    </source>
</evidence>
<reference evidence="1 2" key="1">
    <citation type="submission" date="2012-10" db="EMBL/GenBank/DDBJ databases">
        <authorList>
            <person name="Zafar N."/>
            <person name="Inman J."/>
            <person name="Hall N."/>
            <person name="Lorenzi H."/>
            <person name="Caler E."/>
        </authorList>
    </citation>
    <scope>NUCLEOTIDE SEQUENCE [LARGE SCALE GENOMIC DNA]</scope>
    <source>
        <strain evidence="1 2">IP1</strain>
    </source>
</reference>